<accession>A0A6I9NKZ1</accession>
<comment type="subcellular location">
    <subcellularLocation>
        <location evidence="1">Nucleus</location>
        <location evidence="1">Nucleolus</location>
    </subcellularLocation>
</comment>
<dbReference type="OrthoDB" id="407658at2759"/>
<dbReference type="GO" id="GO:0005730">
    <property type="term" value="C:nucleolus"/>
    <property type="evidence" value="ECO:0007669"/>
    <property type="project" value="UniProtKB-SubCell"/>
</dbReference>
<keyword evidence="2" id="KW-0539">Nucleus</keyword>
<evidence type="ECO:0000256" key="1">
    <source>
        <dbReference type="ARBA" id="ARBA00004604"/>
    </source>
</evidence>
<dbReference type="GeneID" id="104950846"/>
<proteinExistence type="predicted"/>
<dbReference type="KEGG" id="ncc:104950846"/>
<organism evidence="3 4">
    <name type="scientific">Notothenia coriiceps</name>
    <name type="common">black rockcod</name>
    <dbReference type="NCBI Taxonomy" id="8208"/>
    <lineage>
        <taxon>Eukaryota</taxon>
        <taxon>Metazoa</taxon>
        <taxon>Chordata</taxon>
        <taxon>Craniata</taxon>
        <taxon>Vertebrata</taxon>
        <taxon>Euteleostomi</taxon>
        <taxon>Actinopterygii</taxon>
        <taxon>Neopterygii</taxon>
        <taxon>Teleostei</taxon>
        <taxon>Neoteleostei</taxon>
        <taxon>Acanthomorphata</taxon>
        <taxon>Eupercaria</taxon>
        <taxon>Perciformes</taxon>
        <taxon>Notothenioidei</taxon>
        <taxon>Nototheniidae</taxon>
        <taxon>Notothenia</taxon>
    </lineage>
</organism>
<dbReference type="GO" id="GO:0000463">
    <property type="term" value="P:maturation of LSU-rRNA from tricistronic rRNA transcript (SSU-rRNA, 5.8S rRNA, LSU-rRNA)"/>
    <property type="evidence" value="ECO:0007669"/>
    <property type="project" value="TreeGrafter"/>
</dbReference>
<sequence>MTQLDGVIKPKTKRSKRFLDRRAPKLTEDVKTTMIMKGGNASQTVTQALKDIVSNLMMKDMCFTQLHALFSVSISRLLYT</sequence>
<name>A0A6I9NKZ1_9TELE</name>
<dbReference type="GO" id="GO:0000027">
    <property type="term" value="P:ribosomal large subunit assembly"/>
    <property type="evidence" value="ECO:0007669"/>
    <property type="project" value="InterPro"/>
</dbReference>
<evidence type="ECO:0000313" key="4">
    <source>
        <dbReference type="RefSeq" id="XP_010775723.1"/>
    </source>
</evidence>
<dbReference type="PANTHER" id="PTHR12728">
    <property type="entry name" value="BRIX DOMAIN CONTAINING PROTEIN"/>
    <property type="match status" value="1"/>
</dbReference>
<gene>
    <name evidence="4" type="primary">LOC104950846</name>
</gene>
<dbReference type="PANTHER" id="PTHR12728:SF0">
    <property type="entry name" value="RIBOSOME PRODUCTION FACTOR 2 HOMOLOG"/>
    <property type="match status" value="1"/>
</dbReference>
<dbReference type="GO" id="GO:0019843">
    <property type="term" value="F:rRNA binding"/>
    <property type="evidence" value="ECO:0007669"/>
    <property type="project" value="InterPro"/>
</dbReference>
<keyword evidence="3" id="KW-1185">Reference proteome</keyword>
<dbReference type="RefSeq" id="XP_010775723.1">
    <property type="nucleotide sequence ID" value="XM_010777421.1"/>
</dbReference>
<reference evidence="4" key="1">
    <citation type="submission" date="2025-08" db="UniProtKB">
        <authorList>
            <consortium name="RefSeq"/>
        </authorList>
    </citation>
    <scope>IDENTIFICATION</scope>
    <source>
        <tissue evidence="4">Muscle</tissue>
    </source>
</reference>
<protein>
    <submittedName>
        <fullName evidence="4">Ribosome production factor 2 homolog</fullName>
    </submittedName>
</protein>
<evidence type="ECO:0000256" key="2">
    <source>
        <dbReference type="ARBA" id="ARBA00023242"/>
    </source>
</evidence>
<dbReference type="InterPro" id="IPR039770">
    <property type="entry name" value="Rpf2"/>
</dbReference>
<dbReference type="Proteomes" id="UP000504611">
    <property type="component" value="Unplaced"/>
</dbReference>
<dbReference type="AlphaFoldDB" id="A0A6I9NKZ1"/>
<evidence type="ECO:0000313" key="3">
    <source>
        <dbReference type="Proteomes" id="UP000504611"/>
    </source>
</evidence>